<protein>
    <submittedName>
        <fullName evidence="4">CBS domain-containing protein</fullName>
    </submittedName>
</protein>
<dbReference type="Pfam" id="PF00571">
    <property type="entry name" value="CBS"/>
    <property type="match status" value="2"/>
</dbReference>
<proteinExistence type="predicted"/>
<reference evidence="4 5" key="1">
    <citation type="submission" date="2020-04" db="EMBL/GenBank/DDBJ databases">
        <authorList>
            <person name="Klaysubun C."/>
            <person name="Duangmal K."/>
            <person name="Lipun K."/>
        </authorList>
    </citation>
    <scope>NUCLEOTIDE SEQUENCE [LARGE SCALE GENOMIC DNA]</scope>
    <source>
        <strain evidence="4 5">K10HN5</strain>
    </source>
</reference>
<dbReference type="PROSITE" id="PS51371">
    <property type="entry name" value="CBS"/>
    <property type="match status" value="2"/>
</dbReference>
<evidence type="ECO:0000313" key="5">
    <source>
        <dbReference type="Proteomes" id="UP000820669"/>
    </source>
</evidence>
<gene>
    <name evidence="4" type="ORF">HF526_18640</name>
</gene>
<feature type="domain" description="CBS" evidence="3">
    <location>
        <begin position="78"/>
        <end position="134"/>
    </location>
</feature>
<evidence type="ECO:0000256" key="2">
    <source>
        <dbReference type="PROSITE-ProRule" id="PRU00703"/>
    </source>
</evidence>
<dbReference type="SMART" id="SM00116">
    <property type="entry name" value="CBS"/>
    <property type="match status" value="2"/>
</dbReference>
<dbReference type="RefSeq" id="WP_169382797.1">
    <property type="nucleotide sequence ID" value="NZ_JAAXLA010000034.1"/>
</dbReference>
<dbReference type="PANTHER" id="PTHR43080">
    <property type="entry name" value="CBS DOMAIN-CONTAINING PROTEIN CBSX3, MITOCHONDRIAL"/>
    <property type="match status" value="1"/>
</dbReference>
<dbReference type="Proteomes" id="UP000820669">
    <property type="component" value="Unassembled WGS sequence"/>
</dbReference>
<evidence type="ECO:0000259" key="3">
    <source>
        <dbReference type="PROSITE" id="PS51371"/>
    </source>
</evidence>
<dbReference type="PANTHER" id="PTHR43080:SF2">
    <property type="entry name" value="CBS DOMAIN-CONTAINING PROTEIN"/>
    <property type="match status" value="1"/>
</dbReference>
<sequence>MKARDVMSAPVITLRPDTPARAAAALLVSHGFTAAPVVDAERRITGIATEADLVRDRIRPEGWPRAAERPDPPVERVMTPVPVTMRPEDDLADVVSLMLEEQVRSVPIVEDGVLVGIVSRRDVLRVVARGELTSEDVWRRRTGVGSPQHAES</sequence>
<evidence type="ECO:0000256" key="1">
    <source>
        <dbReference type="ARBA" id="ARBA00023122"/>
    </source>
</evidence>
<dbReference type="InterPro" id="IPR046342">
    <property type="entry name" value="CBS_dom_sf"/>
</dbReference>
<feature type="domain" description="CBS" evidence="3">
    <location>
        <begin position="7"/>
        <end position="65"/>
    </location>
</feature>
<dbReference type="SUPFAM" id="SSF54631">
    <property type="entry name" value="CBS-domain pair"/>
    <property type="match status" value="1"/>
</dbReference>
<name>A0ABX1SGN3_9PSEU</name>
<dbReference type="EMBL" id="JAAXLA010000034">
    <property type="protein sequence ID" value="NMH99313.1"/>
    <property type="molecule type" value="Genomic_DNA"/>
</dbReference>
<keyword evidence="5" id="KW-1185">Reference proteome</keyword>
<evidence type="ECO:0000313" key="4">
    <source>
        <dbReference type="EMBL" id="NMH99313.1"/>
    </source>
</evidence>
<organism evidence="4 5">
    <name type="scientific">Pseudonocardia acidicola</name>
    <dbReference type="NCBI Taxonomy" id="2724939"/>
    <lineage>
        <taxon>Bacteria</taxon>
        <taxon>Bacillati</taxon>
        <taxon>Actinomycetota</taxon>
        <taxon>Actinomycetes</taxon>
        <taxon>Pseudonocardiales</taxon>
        <taxon>Pseudonocardiaceae</taxon>
        <taxon>Pseudonocardia</taxon>
    </lineage>
</organism>
<dbReference type="Gene3D" id="3.10.580.10">
    <property type="entry name" value="CBS-domain"/>
    <property type="match status" value="1"/>
</dbReference>
<comment type="caution">
    <text evidence="4">The sequence shown here is derived from an EMBL/GenBank/DDBJ whole genome shotgun (WGS) entry which is preliminary data.</text>
</comment>
<keyword evidence="1 2" id="KW-0129">CBS domain</keyword>
<accession>A0ABX1SGN3</accession>
<dbReference type="InterPro" id="IPR051257">
    <property type="entry name" value="Diverse_CBS-Domain"/>
</dbReference>
<dbReference type="InterPro" id="IPR000644">
    <property type="entry name" value="CBS_dom"/>
</dbReference>